<dbReference type="PRINTS" id="PR00320">
    <property type="entry name" value="GPROTEINBRPT"/>
</dbReference>
<keyword evidence="2 5" id="KW-0853">WD repeat</keyword>
<dbReference type="AlphaFoldDB" id="A0A6H5G1E8"/>
<sequence>MSSFFIRPKKPTVGKKVGKSSGKNKKVKIHDAPNKRANKKRKLSALERDGGDEEITSDEDELDNKQQDKGQDEFDEEEMLTPQEKKLQLAKKYLEEIQEEESKKAGVKPRFSGVVENGAVLSRLRADVLKQEGKFKRRIADRIIREYSDSSLVRLSCKEHRLSITCLAVSDDGKFAFTGSKDASIVKWCLTERKKIACVPPKHKNPSNPDLHSSSILCLALSSDSRYLAAGDKGSEIRMWDANSLAFIFTFKGHRAAVTGLAFCRNAQNLYSASADKTVKVWSVAERAYVETLFGHQAPISSLDFLAKDRVVTGGGSDMSARVWKIDEESQLIFNGHQKSVDQVRKLSDVHFVSCGDDGLVCVWGVNKKKPLHKIPNAHGIDSSGESRWIVSVACVTNTEIFASGSSDGFVRLWKCDDNYRGATELASVPVAGFVNALAFTPDGQNLLIGVGQEHRLGRWSRIKEAKNSLLLLRVKTPEDSVGS</sequence>
<feature type="region of interest" description="Disordered" evidence="6">
    <location>
        <begin position="1"/>
        <end position="81"/>
    </location>
</feature>
<dbReference type="EMBL" id="CADCXU010004330">
    <property type="protein sequence ID" value="CAA9996060.1"/>
    <property type="molecule type" value="Genomic_DNA"/>
</dbReference>
<dbReference type="GO" id="GO:0032040">
    <property type="term" value="C:small-subunit processome"/>
    <property type="evidence" value="ECO:0007669"/>
    <property type="project" value="TreeGrafter"/>
</dbReference>
<feature type="repeat" description="WD" evidence="5">
    <location>
        <begin position="251"/>
        <end position="292"/>
    </location>
</feature>
<feature type="compositionally biased region" description="Basic and acidic residues" evidence="6">
    <location>
        <begin position="63"/>
        <end position="72"/>
    </location>
</feature>
<evidence type="ECO:0000313" key="7">
    <source>
        <dbReference type="EMBL" id="CAA9996051.1"/>
    </source>
</evidence>
<protein>
    <submittedName>
        <fullName evidence="8">Uncharacterized protein</fullName>
    </submittedName>
</protein>
<dbReference type="FunFam" id="2.130.10.10:FF:000509">
    <property type="entry name" value="U3 small nucleolar RNA-interacting protein"/>
    <property type="match status" value="1"/>
</dbReference>
<feature type="repeat" description="WD" evidence="5">
    <location>
        <begin position="293"/>
        <end position="334"/>
    </location>
</feature>
<dbReference type="Pfam" id="PF00400">
    <property type="entry name" value="WD40"/>
    <property type="match status" value="6"/>
</dbReference>
<dbReference type="Gene3D" id="2.130.10.10">
    <property type="entry name" value="YVTN repeat-like/Quinoprotein amine dehydrogenase"/>
    <property type="match status" value="1"/>
</dbReference>
<dbReference type="PROSITE" id="PS50082">
    <property type="entry name" value="WD_REPEATS_2"/>
    <property type="match status" value="5"/>
</dbReference>
<evidence type="ECO:0000256" key="5">
    <source>
        <dbReference type="PROSITE-ProRule" id="PRU00221"/>
    </source>
</evidence>
<dbReference type="InterPro" id="IPR039241">
    <property type="entry name" value="Rrp9-like"/>
</dbReference>
<feature type="compositionally biased region" description="Basic residues" evidence="6">
    <location>
        <begin position="7"/>
        <end position="28"/>
    </location>
</feature>
<comment type="subcellular location">
    <subcellularLocation>
        <location evidence="1">Nucleus</location>
    </subcellularLocation>
</comment>
<feature type="repeat" description="WD" evidence="5">
    <location>
        <begin position="383"/>
        <end position="415"/>
    </location>
</feature>
<keyword evidence="3" id="KW-0677">Repeat</keyword>
<evidence type="ECO:0000256" key="6">
    <source>
        <dbReference type="SAM" id="MobiDB-lite"/>
    </source>
</evidence>
<accession>A0A6H5G1E8</accession>
<evidence type="ECO:0000256" key="3">
    <source>
        <dbReference type="ARBA" id="ARBA00022737"/>
    </source>
</evidence>
<organism evidence="8 9">
    <name type="scientific">Nesidiocoris tenuis</name>
    <dbReference type="NCBI Taxonomy" id="355587"/>
    <lineage>
        <taxon>Eukaryota</taxon>
        <taxon>Metazoa</taxon>
        <taxon>Ecdysozoa</taxon>
        <taxon>Arthropoda</taxon>
        <taxon>Hexapoda</taxon>
        <taxon>Insecta</taxon>
        <taxon>Pterygota</taxon>
        <taxon>Neoptera</taxon>
        <taxon>Paraneoptera</taxon>
        <taxon>Hemiptera</taxon>
        <taxon>Heteroptera</taxon>
        <taxon>Panheteroptera</taxon>
        <taxon>Cimicomorpha</taxon>
        <taxon>Miridae</taxon>
        <taxon>Dicyphina</taxon>
        <taxon>Nesidiocoris</taxon>
    </lineage>
</organism>
<keyword evidence="9" id="KW-1185">Reference proteome</keyword>
<feature type="repeat" description="WD" evidence="5">
    <location>
        <begin position="209"/>
        <end position="250"/>
    </location>
</feature>
<reference evidence="8 9" key="1">
    <citation type="submission" date="2020-02" db="EMBL/GenBank/DDBJ databases">
        <authorList>
            <person name="Ferguson B K."/>
        </authorList>
    </citation>
    <scope>NUCLEOTIDE SEQUENCE [LARGE SCALE GENOMIC DNA]</scope>
</reference>
<dbReference type="CDD" id="cd00200">
    <property type="entry name" value="WD40"/>
    <property type="match status" value="1"/>
</dbReference>
<evidence type="ECO:0000256" key="2">
    <source>
        <dbReference type="ARBA" id="ARBA00022574"/>
    </source>
</evidence>
<dbReference type="PANTHER" id="PTHR19865">
    <property type="entry name" value="U3 SMALL NUCLEOLAR RNA INTERACTING PROTEIN 2"/>
    <property type="match status" value="1"/>
</dbReference>
<dbReference type="SUPFAM" id="SSF50978">
    <property type="entry name" value="WD40 repeat-like"/>
    <property type="match status" value="1"/>
</dbReference>
<dbReference type="OrthoDB" id="189968at2759"/>
<keyword evidence="4" id="KW-0539">Nucleus</keyword>
<dbReference type="InterPro" id="IPR036322">
    <property type="entry name" value="WD40_repeat_dom_sf"/>
</dbReference>
<dbReference type="PANTHER" id="PTHR19865:SF0">
    <property type="entry name" value="U3 SMALL NUCLEOLAR RNA-INTERACTING PROTEIN 2"/>
    <property type="match status" value="1"/>
</dbReference>
<dbReference type="InterPro" id="IPR001680">
    <property type="entry name" value="WD40_rpt"/>
</dbReference>
<name>A0A6H5G1E8_9HEMI</name>
<dbReference type="PROSITE" id="PS50294">
    <property type="entry name" value="WD_REPEATS_REGION"/>
    <property type="match status" value="3"/>
</dbReference>
<proteinExistence type="predicted"/>
<feature type="repeat" description="WD" evidence="5">
    <location>
        <begin position="157"/>
        <end position="198"/>
    </location>
</feature>
<dbReference type="InterPro" id="IPR015943">
    <property type="entry name" value="WD40/YVTN_repeat-like_dom_sf"/>
</dbReference>
<evidence type="ECO:0000256" key="1">
    <source>
        <dbReference type="ARBA" id="ARBA00004123"/>
    </source>
</evidence>
<dbReference type="GO" id="GO:0034511">
    <property type="term" value="F:U3 snoRNA binding"/>
    <property type="evidence" value="ECO:0007669"/>
    <property type="project" value="InterPro"/>
</dbReference>
<dbReference type="SMART" id="SM00320">
    <property type="entry name" value="WD40"/>
    <property type="match status" value="7"/>
</dbReference>
<feature type="compositionally biased region" description="Acidic residues" evidence="6">
    <location>
        <begin position="50"/>
        <end position="62"/>
    </location>
</feature>
<dbReference type="EMBL" id="CADCXU010004319">
    <property type="protein sequence ID" value="CAA9996051.1"/>
    <property type="molecule type" value="Genomic_DNA"/>
</dbReference>
<evidence type="ECO:0000313" key="8">
    <source>
        <dbReference type="EMBL" id="CAA9996060.1"/>
    </source>
</evidence>
<dbReference type="Proteomes" id="UP000479000">
    <property type="component" value="Unassembled WGS sequence"/>
</dbReference>
<dbReference type="InterPro" id="IPR020472">
    <property type="entry name" value="WD40_PAC1"/>
</dbReference>
<evidence type="ECO:0000256" key="4">
    <source>
        <dbReference type="ARBA" id="ARBA00023242"/>
    </source>
</evidence>
<evidence type="ECO:0000313" key="9">
    <source>
        <dbReference type="Proteomes" id="UP000479000"/>
    </source>
</evidence>
<gene>
    <name evidence="7" type="ORF">NTEN_LOCUS2690</name>
    <name evidence="8" type="ORF">NTEN_LOCUS2694</name>
</gene>